<dbReference type="EMBL" id="CP066744">
    <property type="protein sequence ID" value="QQK08644.1"/>
    <property type="molecule type" value="Genomic_DNA"/>
</dbReference>
<keyword evidence="2" id="KW-1185">Reference proteome</keyword>
<evidence type="ECO:0000313" key="2">
    <source>
        <dbReference type="Proteomes" id="UP000595814"/>
    </source>
</evidence>
<proteinExistence type="predicted"/>
<dbReference type="Proteomes" id="UP000595814">
    <property type="component" value="Chromosome"/>
</dbReference>
<accession>A0AC61N014</accession>
<organism evidence="1 2">
    <name type="scientific">Miniphocaeibacter halophilus</name>
    <dbReference type="NCBI Taxonomy" id="2931922"/>
    <lineage>
        <taxon>Bacteria</taxon>
        <taxon>Bacillati</taxon>
        <taxon>Bacillota</taxon>
        <taxon>Tissierellia</taxon>
        <taxon>Tissierellales</taxon>
        <taxon>Peptoniphilaceae</taxon>
        <taxon>Miniphocaeibacter</taxon>
    </lineage>
</organism>
<name>A0AC61N014_9FIRM</name>
<reference evidence="1 2" key="1">
    <citation type="journal article" date="2022" name="Int. J. Syst. Evol. Microbiol.">
        <title>Miniphocaeibacter halophilus sp. nov., an ammonium-tolerant acetate-producing bacterium isolated from a biogas system.</title>
        <authorList>
            <person name="Schnurer A."/>
            <person name="Singh A."/>
            <person name="Bi S."/>
            <person name="Qiao W."/>
            <person name="Westerholm M."/>
        </authorList>
    </citation>
    <scope>NUCLEOTIDE SEQUENCE [LARGE SCALE GENOMIC DNA]</scope>
    <source>
        <strain evidence="1 2">AMB_01</strain>
    </source>
</reference>
<evidence type="ECO:0000313" key="1">
    <source>
        <dbReference type="EMBL" id="QQK08644.1"/>
    </source>
</evidence>
<sequence length="260" mass="31708">MRYTEFNKRVKKHLTNYKNNVLRIKENGLYKGEEKGHILPGKVESNFLSDTYSLYTKYCNENRLNTYSNHLNSSQIMCMNFFLPLFNEEEIFNRMISEILGVNQEDLGKIVDIFCNAMHNEKYQFDIYIEYSGGYKVFIETKYSEENFRTFQGKDKDQAWEERYKDLLNSSLYLKDLEKEVFYKDYQIYRNIGLIKDEKDYVIFLYPFDNERIRNKLKEFKLEQVREVDWNSITYDVLKLLKDTDLEEYYKEFSMKYLNY</sequence>
<protein>
    <submittedName>
        <fullName evidence="1">Uncharacterized protein</fullName>
    </submittedName>
</protein>
<gene>
    <name evidence="1" type="ORF">JFY71_03635</name>
</gene>